<keyword evidence="4" id="KW-1185">Reference proteome</keyword>
<dbReference type="Proteomes" id="UP000315700">
    <property type="component" value="Chromosome"/>
</dbReference>
<keyword evidence="1" id="KW-0802">TPR repeat</keyword>
<gene>
    <name evidence="3" type="ORF">Pan44_33070</name>
</gene>
<dbReference type="InParanoid" id="A0A517SGL3"/>
<dbReference type="InterPro" id="IPR011990">
    <property type="entry name" value="TPR-like_helical_dom_sf"/>
</dbReference>
<dbReference type="PANTHER" id="PTHR44917">
    <property type="entry name" value="PROTEIN HIGH CHLOROPHYLL FLUORESCENT 107"/>
    <property type="match status" value="1"/>
</dbReference>
<dbReference type="GO" id="GO:0003727">
    <property type="term" value="F:single-stranded RNA binding"/>
    <property type="evidence" value="ECO:0007669"/>
    <property type="project" value="TreeGrafter"/>
</dbReference>
<dbReference type="GO" id="GO:0006397">
    <property type="term" value="P:mRNA processing"/>
    <property type="evidence" value="ECO:0007669"/>
    <property type="project" value="InterPro"/>
</dbReference>
<feature type="region of interest" description="Disordered" evidence="2">
    <location>
        <begin position="187"/>
        <end position="222"/>
    </location>
</feature>
<proteinExistence type="predicted"/>
<evidence type="ECO:0000313" key="4">
    <source>
        <dbReference type="Proteomes" id="UP000315700"/>
    </source>
</evidence>
<dbReference type="EMBL" id="CP036271">
    <property type="protein sequence ID" value="QDT55264.1"/>
    <property type="molecule type" value="Genomic_DNA"/>
</dbReference>
<protein>
    <submittedName>
        <fullName evidence="3">Tetratricopeptide repeat protein</fullName>
    </submittedName>
</protein>
<accession>A0A517SGL3</accession>
<sequence>MRARLTPCPALIDSPSMLAGPTHTLMARIFRGTLTVAGVAWICIASTLCGCGSVNGYVMNESGKAYYRRGDYTAARHEFERALMDSPENPNYAYNVAAAMQQQGDVMAAEKMYQHALVIDPGHESSYEGLAHLLYNNDRTGEAEQLLTAWSDTQPYDENSSLTLARMQDNMGNTAGADMSYDRALAANPRSRRANRRRDSQMAGYRGQMQNPYSSGMQPDSPMMADGQSPALLMAQQMPMYDPTFQPGPMPFQSYAPPAGVPQAPYIGSANIAQQSPSIYRGTYGPQAGVAFAPPTQWGTPATVPMPPSGLGQGGMMAAQQPTGYGASGTAFFSAAPTPAWSPAMAATPMMAPQMAPQMAPAPYSPAPSAPGQVIPASGAMPMPMQQPVYGSQPTMAQPMVVPAF</sequence>
<feature type="compositionally biased region" description="Polar residues" evidence="2">
    <location>
        <begin position="208"/>
        <end position="218"/>
    </location>
</feature>
<evidence type="ECO:0000256" key="2">
    <source>
        <dbReference type="SAM" id="MobiDB-lite"/>
    </source>
</evidence>
<dbReference type="KEGG" id="ccos:Pan44_33070"/>
<dbReference type="GO" id="GO:0003729">
    <property type="term" value="F:mRNA binding"/>
    <property type="evidence" value="ECO:0007669"/>
    <property type="project" value="InterPro"/>
</dbReference>
<dbReference type="PROSITE" id="PS50005">
    <property type="entry name" value="TPR"/>
    <property type="match status" value="1"/>
</dbReference>
<dbReference type="Pfam" id="PF13414">
    <property type="entry name" value="TPR_11"/>
    <property type="match status" value="1"/>
</dbReference>
<dbReference type="AlphaFoldDB" id="A0A517SGL3"/>
<dbReference type="GO" id="GO:0006417">
    <property type="term" value="P:regulation of translation"/>
    <property type="evidence" value="ECO:0007669"/>
    <property type="project" value="TreeGrafter"/>
</dbReference>
<dbReference type="SMART" id="SM00028">
    <property type="entry name" value="TPR"/>
    <property type="match status" value="3"/>
</dbReference>
<organism evidence="3 4">
    <name type="scientific">Caulifigura coniformis</name>
    <dbReference type="NCBI Taxonomy" id="2527983"/>
    <lineage>
        <taxon>Bacteria</taxon>
        <taxon>Pseudomonadati</taxon>
        <taxon>Planctomycetota</taxon>
        <taxon>Planctomycetia</taxon>
        <taxon>Planctomycetales</taxon>
        <taxon>Planctomycetaceae</taxon>
        <taxon>Caulifigura</taxon>
    </lineage>
</organism>
<feature type="repeat" description="TPR" evidence="1">
    <location>
        <begin position="56"/>
        <end position="89"/>
    </location>
</feature>
<evidence type="ECO:0000313" key="3">
    <source>
        <dbReference type="EMBL" id="QDT55264.1"/>
    </source>
</evidence>
<evidence type="ECO:0000256" key="1">
    <source>
        <dbReference type="PROSITE-ProRule" id="PRU00339"/>
    </source>
</evidence>
<dbReference type="Gene3D" id="1.25.40.10">
    <property type="entry name" value="Tetratricopeptide repeat domain"/>
    <property type="match status" value="1"/>
</dbReference>
<dbReference type="InterPro" id="IPR044624">
    <property type="entry name" value="Mbb1-like"/>
</dbReference>
<dbReference type="InterPro" id="IPR019734">
    <property type="entry name" value="TPR_rpt"/>
</dbReference>
<dbReference type="PANTHER" id="PTHR44917:SF1">
    <property type="entry name" value="PROTEIN HIGH CHLOROPHYLL FLUORESCENT 107"/>
    <property type="match status" value="1"/>
</dbReference>
<reference evidence="3 4" key="1">
    <citation type="submission" date="2019-02" db="EMBL/GenBank/DDBJ databases">
        <title>Deep-cultivation of Planctomycetes and their phenomic and genomic characterization uncovers novel biology.</title>
        <authorList>
            <person name="Wiegand S."/>
            <person name="Jogler M."/>
            <person name="Boedeker C."/>
            <person name="Pinto D."/>
            <person name="Vollmers J."/>
            <person name="Rivas-Marin E."/>
            <person name="Kohn T."/>
            <person name="Peeters S.H."/>
            <person name="Heuer A."/>
            <person name="Rast P."/>
            <person name="Oberbeckmann S."/>
            <person name="Bunk B."/>
            <person name="Jeske O."/>
            <person name="Meyerdierks A."/>
            <person name="Storesund J.E."/>
            <person name="Kallscheuer N."/>
            <person name="Luecker S."/>
            <person name="Lage O.M."/>
            <person name="Pohl T."/>
            <person name="Merkel B.J."/>
            <person name="Hornburger P."/>
            <person name="Mueller R.-W."/>
            <person name="Bruemmer F."/>
            <person name="Labrenz M."/>
            <person name="Spormann A.M."/>
            <person name="Op den Camp H."/>
            <person name="Overmann J."/>
            <person name="Amann R."/>
            <person name="Jetten M.S.M."/>
            <person name="Mascher T."/>
            <person name="Medema M.H."/>
            <person name="Devos D.P."/>
            <person name="Kaster A.-K."/>
            <person name="Ovreas L."/>
            <person name="Rohde M."/>
            <person name="Galperin M.Y."/>
            <person name="Jogler C."/>
        </authorList>
    </citation>
    <scope>NUCLEOTIDE SEQUENCE [LARGE SCALE GENOMIC DNA]</scope>
    <source>
        <strain evidence="3 4">Pan44</strain>
    </source>
</reference>
<name>A0A517SGL3_9PLAN</name>
<dbReference type="SUPFAM" id="SSF48452">
    <property type="entry name" value="TPR-like"/>
    <property type="match status" value="1"/>
</dbReference>